<dbReference type="Proteomes" id="UP001232750">
    <property type="component" value="Unassembled WGS sequence"/>
</dbReference>
<dbReference type="Gene3D" id="1.10.10.10">
    <property type="entry name" value="Winged helix-like DNA-binding domain superfamily/Winged helix DNA-binding domain"/>
    <property type="match status" value="1"/>
</dbReference>
<keyword evidence="7" id="KW-1185">Reference proteome</keyword>
<keyword evidence="2" id="KW-0238">DNA-binding</keyword>
<dbReference type="InterPro" id="IPR036388">
    <property type="entry name" value="WH-like_DNA-bd_sf"/>
</dbReference>
<dbReference type="InterPro" id="IPR036390">
    <property type="entry name" value="WH_DNA-bd_sf"/>
</dbReference>
<evidence type="ECO:0000313" key="6">
    <source>
        <dbReference type="EMBL" id="MDJ1649386.1"/>
    </source>
</evidence>
<feature type="domain" description="HTH arsR-type" evidence="5">
    <location>
        <begin position="52"/>
        <end position="144"/>
    </location>
</feature>
<dbReference type="EMBL" id="JASJEU010000003">
    <property type="protein sequence ID" value="MDJ1649386.1"/>
    <property type="molecule type" value="Genomic_DNA"/>
</dbReference>
<reference evidence="6 7" key="1">
    <citation type="submission" date="2023-05" db="EMBL/GenBank/DDBJ databases">
        <title>Gordonibacter KGMB12511T sp. nov., isolated from faeces of healthy Korean.</title>
        <authorList>
            <person name="Kim H.S."/>
            <person name="Kim J.-S."/>
            <person name="Suh M.K."/>
            <person name="Eom M.K."/>
            <person name="Do H.E."/>
            <person name="Lee J.-S."/>
        </authorList>
    </citation>
    <scope>NUCLEOTIDE SEQUENCE [LARGE SCALE GENOMIC DNA]</scope>
    <source>
        <strain evidence="6 7">KGMB12511</strain>
    </source>
</reference>
<dbReference type="PRINTS" id="PR00778">
    <property type="entry name" value="HTHARSR"/>
</dbReference>
<evidence type="ECO:0000256" key="3">
    <source>
        <dbReference type="ARBA" id="ARBA00023163"/>
    </source>
</evidence>
<protein>
    <submittedName>
        <fullName evidence="6">Metalloregulator ArsR/SmtB family transcription factor</fullName>
    </submittedName>
</protein>
<dbReference type="InterPro" id="IPR001845">
    <property type="entry name" value="HTH_ArsR_DNA-bd_dom"/>
</dbReference>
<keyword evidence="1" id="KW-0805">Transcription regulation</keyword>
<dbReference type="InterPro" id="IPR018334">
    <property type="entry name" value="ArsR_HTH"/>
</dbReference>
<dbReference type="InterPro" id="IPR011991">
    <property type="entry name" value="ArsR-like_HTH"/>
</dbReference>
<feature type="region of interest" description="Disordered" evidence="4">
    <location>
        <begin position="1"/>
        <end position="32"/>
    </location>
</feature>
<dbReference type="NCBIfam" id="NF033788">
    <property type="entry name" value="HTH_metalloreg"/>
    <property type="match status" value="1"/>
</dbReference>
<gene>
    <name evidence="6" type="ORF">QNJ86_01085</name>
</gene>
<dbReference type="InterPro" id="IPR051011">
    <property type="entry name" value="Metal_resp_trans_reg"/>
</dbReference>
<name>A0ABT7DIP2_9ACTN</name>
<dbReference type="RefSeq" id="WP_283830715.1">
    <property type="nucleotide sequence ID" value="NZ_JASJEU010000003.1"/>
</dbReference>
<dbReference type="PROSITE" id="PS50987">
    <property type="entry name" value="HTH_ARSR_2"/>
    <property type="match status" value="1"/>
</dbReference>
<evidence type="ECO:0000256" key="1">
    <source>
        <dbReference type="ARBA" id="ARBA00023015"/>
    </source>
</evidence>
<proteinExistence type="predicted"/>
<comment type="caution">
    <text evidence="6">The sequence shown here is derived from an EMBL/GenBank/DDBJ whole genome shotgun (WGS) entry which is preliminary data.</text>
</comment>
<evidence type="ECO:0000256" key="4">
    <source>
        <dbReference type="SAM" id="MobiDB-lite"/>
    </source>
</evidence>
<dbReference type="PANTHER" id="PTHR43132:SF6">
    <property type="entry name" value="HTH-TYPE TRANSCRIPTIONAL REPRESSOR CZRA"/>
    <property type="match status" value="1"/>
</dbReference>
<evidence type="ECO:0000259" key="5">
    <source>
        <dbReference type="PROSITE" id="PS50987"/>
    </source>
</evidence>
<keyword evidence="3" id="KW-0804">Transcription</keyword>
<accession>A0ABT7DIP2</accession>
<sequence length="144" mass="15596">MAASKKTTKNAKVPVIRTPDKEAATKASSHDGGCSCGNAQHAAENGFPPTLPDEELLYDLADLFKVFGDTTRIKILYALMGTELCVADIAELIGATQSAVSHQLRTLKQARLVKFQRDGKNVIYSLSDDHVHTMLAQGLTHICE</sequence>
<dbReference type="PANTHER" id="PTHR43132">
    <property type="entry name" value="ARSENICAL RESISTANCE OPERON REPRESSOR ARSR-RELATED"/>
    <property type="match status" value="1"/>
</dbReference>
<evidence type="ECO:0000313" key="7">
    <source>
        <dbReference type="Proteomes" id="UP001232750"/>
    </source>
</evidence>
<dbReference type="CDD" id="cd00090">
    <property type="entry name" value="HTH_ARSR"/>
    <property type="match status" value="1"/>
</dbReference>
<dbReference type="PROSITE" id="PS00846">
    <property type="entry name" value="HTH_ARSR_1"/>
    <property type="match status" value="1"/>
</dbReference>
<organism evidence="6 7">
    <name type="scientific">Gordonibacter faecis</name>
    <dbReference type="NCBI Taxonomy" id="3047475"/>
    <lineage>
        <taxon>Bacteria</taxon>
        <taxon>Bacillati</taxon>
        <taxon>Actinomycetota</taxon>
        <taxon>Coriobacteriia</taxon>
        <taxon>Eggerthellales</taxon>
        <taxon>Eggerthellaceae</taxon>
        <taxon>Gordonibacter</taxon>
    </lineage>
</organism>
<dbReference type="SUPFAM" id="SSF46785">
    <property type="entry name" value="Winged helix' DNA-binding domain"/>
    <property type="match status" value="1"/>
</dbReference>
<dbReference type="SMART" id="SM00418">
    <property type="entry name" value="HTH_ARSR"/>
    <property type="match status" value="1"/>
</dbReference>
<evidence type="ECO:0000256" key="2">
    <source>
        <dbReference type="ARBA" id="ARBA00023125"/>
    </source>
</evidence>
<dbReference type="Pfam" id="PF01022">
    <property type="entry name" value="HTH_5"/>
    <property type="match status" value="1"/>
</dbReference>